<feature type="region of interest" description="Disordered" evidence="1">
    <location>
        <begin position="185"/>
        <end position="217"/>
    </location>
</feature>
<evidence type="ECO:0000256" key="1">
    <source>
        <dbReference type="SAM" id="MobiDB-lite"/>
    </source>
</evidence>
<name>A0A7W3J1V6_9ACTN</name>
<feature type="domain" description="NERD" evidence="2">
    <location>
        <begin position="29"/>
        <end position="138"/>
    </location>
</feature>
<dbReference type="Proteomes" id="UP000580910">
    <property type="component" value="Unassembled WGS sequence"/>
</dbReference>
<evidence type="ECO:0000259" key="2">
    <source>
        <dbReference type="PROSITE" id="PS50965"/>
    </source>
</evidence>
<dbReference type="AlphaFoldDB" id="A0A7W3J1V6"/>
<reference evidence="3 4" key="1">
    <citation type="submission" date="2020-07" db="EMBL/GenBank/DDBJ databases">
        <title>Sequencing the genomes of 1000 actinobacteria strains.</title>
        <authorList>
            <person name="Klenk H.-P."/>
        </authorList>
    </citation>
    <scope>NUCLEOTIDE SEQUENCE [LARGE SCALE GENOMIC DNA]</scope>
    <source>
        <strain evidence="3 4">DSM 21349</strain>
    </source>
</reference>
<protein>
    <recommendedName>
        <fullName evidence="2">NERD domain-containing protein</fullName>
    </recommendedName>
</protein>
<dbReference type="Pfam" id="PF08378">
    <property type="entry name" value="NERD"/>
    <property type="match status" value="1"/>
</dbReference>
<accession>A0A7W3J1V6</accession>
<dbReference type="EMBL" id="JACGXA010000001">
    <property type="protein sequence ID" value="MBA8804775.1"/>
    <property type="molecule type" value="Genomic_DNA"/>
</dbReference>
<sequence length="284" mass="30760">MAGESARESARRQREKAERLQRSAELWERGADGEAATAAALSALPSQDWTVFHDIRWPGRQFANIDHVVVGPAGVFVIDSKNWTGRIQVRDNVLSQNGRRREEAVVGVAEAGLAIARLCPRVVPQHVFSVLSFVRDEPVTGWARDVMVCSTANIAEMLSTRPAVLPPDVRQEACLWLDAQVHPATGPRQISSQRRAVPRPSPRSPSTRARSRRRSSGGGELAKAIVVLVVVGAVAFVPGVSNALSNGIANLLTSHVAPQPTPTPSPHTKHVKKLDTKHPKPTGR</sequence>
<feature type="region of interest" description="Disordered" evidence="1">
    <location>
        <begin position="257"/>
        <end position="284"/>
    </location>
</feature>
<keyword evidence="4" id="KW-1185">Reference proteome</keyword>
<comment type="caution">
    <text evidence="3">The sequence shown here is derived from an EMBL/GenBank/DDBJ whole genome shotgun (WGS) entry which is preliminary data.</text>
</comment>
<proteinExistence type="predicted"/>
<dbReference type="RefSeq" id="WP_182540556.1">
    <property type="nucleotide sequence ID" value="NZ_JACGXA010000001.1"/>
</dbReference>
<dbReference type="PROSITE" id="PS50965">
    <property type="entry name" value="NERD"/>
    <property type="match status" value="1"/>
</dbReference>
<feature type="region of interest" description="Disordered" evidence="1">
    <location>
        <begin position="1"/>
        <end position="22"/>
    </location>
</feature>
<evidence type="ECO:0000313" key="3">
    <source>
        <dbReference type="EMBL" id="MBA8804775.1"/>
    </source>
</evidence>
<organism evidence="3 4">
    <name type="scientific">Nocardioides ginsengisegetis</name>
    <dbReference type="NCBI Taxonomy" id="661491"/>
    <lineage>
        <taxon>Bacteria</taxon>
        <taxon>Bacillati</taxon>
        <taxon>Actinomycetota</taxon>
        <taxon>Actinomycetes</taxon>
        <taxon>Propionibacteriales</taxon>
        <taxon>Nocardioidaceae</taxon>
        <taxon>Nocardioides</taxon>
    </lineage>
</organism>
<dbReference type="InterPro" id="IPR011528">
    <property type="entry name" value="NERD"/>
</dbReference>
<evidence type="ECO:0000313" key="4">
    <source>
        <dbReference type="Proteomes" id="UP000580910"/>
    </source>
</evidence>
<gene>
    <name evidence="3" type="ORF">FB382_003066</name>
</gene>